<dbReference type="InterPro" id="IPR032675">
    <property type="entry name" value="LRR_dom_sf"/>
</dbReference>
<keyword evidence="8 14" id="KW-0732">Signal</keyword>
<gene>
    <name evidence="17" type="ORF">Bca52824_031877</name>
</gene>
<keyword evidence="5" id="KW-0597">Phosphoprotein</keyword>
<feature type="transmembrane region" description="Helical" evidence="13">
    <location>
        <begin position="667"/>
        <end position="692"/>
    </location>
</feature>
<feature type="domain" description="Leucine-rich repeat-containing N-terminal plant-type" evidence="15">
    <location>
        <begin position="26"/>
        <end position="72"/>
    </location>
</feature>
<dbReference type="InterPro" id="IPR055414">
    <property type="entry name" value="LRR_R13L4/SHOC2-like"/>
</dbReference>
<evidence type="ECO:0000256" key="6">
    <source>
        <dbReference type="ARBA" id="ARBA00022614"/>
    </source>
</evidence>
<dbReference type="AlphaFoldDB" id="A0A8X7V719"/>
<evidence type="ECO:0000259" key="15">
    <source>
        <dbReference type="Pfam" id="PF08263"/>
    </source>
</evidence>
<keyword evidence="9" id="KW-0677">Repeat</keyword>
<dbReference type="Pfam" id="PF23598">
    <property type="entry name" value="LRR_14"/>
    <property type="match status" value="1"/>
</dbReference>
<comment type="subcellular location">
    <subcellularLocation>
        <location evidence="1">Cell membrane</location>
    </subcellularLocation>
    <subcellularLocation>
        <location evidence="2">Membrane</location>
        <topology evidence="2">Single-pass type I membrane protein</topology>
    </subcellularLocation>
</comment>
<comment type="similarity">
    <text evidence="3">Belongs to the RLP family.</text>
</comment>
<evidence type="ECO:0000256" key="9">
    <source>
        <dbReference type="ARBA" id="ARBA00022737"/>
    </source>
</evidence>
<keyword evidence="12" id="KW-0325">Glycoprotein</keyword>
<dbReference type="InterPro" id="IPR001611">
    <property type="entry name" value="Leu-rich_rpt"/>
</dbReference>
<dbReference type="FunFam" id="3.80.10.10:FF:000041">
    <property type="entry name" value="LRR receptor-like serine/threonine-protein kinase ERECTA"/>
    <property type="match status" value="1"/>
</dbReference>
<sequence>MMIPNQSYFIFFISFIVNTLASPTLQRNVLLEFKNEFPISAPDPSEARFQKSLSSWNTSSSDHCSWKGVTCNPKSGEVISLVIESIFLNGSLKANTSLLELHHLQHLTLFDCHLIGEIPSSLGNLSNLNYLDISSNHDLAGEIPSSIGNLSHLVQLDLSFNGLVGEIPSSVGNLSHLKYLDLYSNNLVGEIPSSLGNLSHLTDLNLGNNHLIGEVPPSVSNLHQLTSMRLDSNNLNGNIPSSFANFNKLFCLYLSKNQFTGGNLPRILSNLTSLSYLDLSYNHLKSTLPSNMSGLQYLESFDASGNSFIGNVPTSLFTIPSLLSVYLSENQLEGAIEFGNTSSSSELQYLDLSSNNFHRPIPEDISRFSKLQTLDLSNNSFIGPIPGSMSKLVSLNDLDLSYNKLKGQVPSFLWRLPTLRLSHNSFSSLEDSTQVVVNGSHSDLSSYSFRGPVVHLDLGSNSLRGSFPRQICKLTSLNFLDLSNNHLTGSIPSCLTNCAASFGNIILRNNNLSGLLPNIFTDATMLRSLDVSRNQLAGKLPKSLINCKSMEYLNLKGNNIKDTFPSWLSSLGSLSVLFLGSNAFYGPISSSSHFGFPSLRVIDISRNSFNGTLPQDYFVNWLTMSSTGGYEPGWSKYLMILRSRPIHIYLRYRDYDMDMMYKESEQVLSWIAAAIAFGPGVFCGLVMGHIFFSSKKHKWFVEKFGRNHPGGIITVR</sequence>
<dbReference type="SUPFAM" id="SSF52058">
    <property type="entry name" value="L domain-like"/>
    <property type="match status" value="2"/>
</dbReference>
<evidence type="ECO:0000256" key="2">
    <source>
        <dbReference type="ARBA" id="ARBA00004479"/>
    </source>
</evidence>
<feature type="chain" id="PRO_5036448696" description="Leucine-rich repeat-containing N-terminal plant-type domain-containing protein" evidence="14">
    <location>
        <begin position="22"/>
        <end position="716"/>
    </location>
</feature>
<keyword evidence="11 13" id="KW-0472">Membrane</keyword>
<feature type="signal peptide" evidence="14">
    <location>
        <begin position="1"/>
        <end position="21"/>
    </location>
</feature>
<dbReference type="OrthoDB" id="1070245at2759"/>
<reference evidence="17 18" key="1">
    <citation type="submission" date="2020-02" db="EMBL/GenBank/DDBJ databases">
        <authorList>
            <person name="Ma Q."/>
            <person name="Huang Y."/>
            <person name="Song X."/>
            <person name="Pei D."/>
        </authorList>
    </citation>
    <scope>NUCLEOTIDE SEQUENCE [LARGE SCALE GENOMIC DNA]</scope>
    <source>
        <strain evidence="17">Sxm20200214</strain>
        <tissue evidence="17">Leaf</tissue>
    </source>
</reference>
<dbReference type="SMART" id="SM00369">
    <property type="entry name" value="LRR_TYP"/>
    <property type="match status" value="9"/>
</dbReference>
<evidence type="ECO:0000256" key="3">
    <source>
        <dbReference type="ARBA" id="ARBA00009592"/>
    </source>
</evidence>
<evidence type="ECO:0000256" key="10">
    <source>
        <dbReference type="ARBA" id="ARBA00022989"/>
    </source>
</evidence>
<evidence type="ECO:0000256" key="12">
    <source>
        <dbReference type="ARBA" id="ARBA00023180"/>
    </source>
</evidence>
<keyword evidence="4" id="KW-1003">Cell membrane</keyword>
<dbReference type="PANTHER" id="PTHR48054">
    <property type="entry name" value="RECEPTOR KINASE-LIKE PROTEIN XA21"/>
    <property type="match status" value="1"/>
</dbReference>
<evidence type="ECO:0000256" key="13">
    <source>
        <dbReference type="SAM" id="Phobius"/>
    </source>
</evidence>
<dbReference type="FunFam" id="3.80.10.10:FF:000095">
    <property type="entry name" value="LRR receptor-like serine/threonine-protein kinase GSO1"/>
    <property type="match status" value="1"/>
</dbReference>
<dbReference type="PANTHER" id="PTHR48054:SF87">
    <property type="entry name" value="PROTEIN KINASE DOMAIN-CONTAINING PROTEIN"/>
    <property type="match status" value="1"/>
</dbReference>
<dbReference type="Pfam" id="PF13855">
    <property type="entry name" value="LRR_8"/>
    <property type="match status" value="2"/>
</dbReference>
<evidence type="ECO:0008006" key="19">
    <source>
        <dbReference type="Google" id="ProtNLM"/>
    </source>
</evidence>
<dbReference type="EMBL" id="JAAMPC010000007">
    <property type="protein sequence ID" value="KAG2303226.1"/>
    <property type="molecule type" value="Genomic_DNA"/>
</dbReference>
<dbReference type="Pfam" id="PF08263">
    <property type="entry name" value="LRRNT_2"/>
    <property type="match status" value="1"/>
</dbReference>
<protein>
    <recommendedName>
        <fullName evidence="19">Leucine-rich repeat-containing N-terminal plant-type domain-containing protein</fullName>
    </recommendedName>
</protein>
<dbReference type="InterPro" id="IPR003591">
    <property type="entry name" value="Leu-rich_rpt_typical-subtyp"/>
</dbReference>
<dbReference type="Proteomes" id="UP000886595">
    <property type="component" value="Unassembled WGS sequence"/>
</dbReference>
<dbReference type="PRINTS" id="PR00019">
    <property type="entry name" value="LEURICHRPT"/>
</dbReference>
<evidence type="ECO:0000259" key="16">
    <source>
        <dbReference type="Pfam" id="PF23598"/>
    </source>
</evidence>
<dbReference type="GO" id="GO:0005886">
    <property type="term" value="C:plasma membrane"/>
    <property type="evidence" value="ECO:0007669"/>
    <property type="project" value="UniProtKB-SubCell"/>
</dbReference>
<dbReference type="Gene3D" id="3.80.10.10">
    <property type="entry name" value="Ribonuclease Inhibitor"/>
    <property type="match status" value="4"/>
</dbReference>
<keyword evidence="6" id="KW-0433">Leucine-rich repeat</keyword>
<evidence type="ECO:0000256" key="4">
    <source>
        <dbReference type="ARBA" id="ARBA00022475"/>
    </source>
</evidence>
<name>A0A8X7V719_BRACI</name>
<evidence type="ECO:0000256" key="14">
    <source>
        <dbReference type="SAM" id="SignalP"/>
    </source>
</evidence>
<evidence type="ECO:0000256" key="7">
    <source>
        <dbReference type="ARBA" id="ARBA00022692"/>
    </source>
</evidence>
<accession>A0A8X7V719</accession>
<comment type="caution">
    <text evidence="17">The sequence shown here is derived from an EMBL/GenBank/DDBJ whole genome shotgun (WGS) entry which is preliminary data.</text>
</comment>
<feature type="domain" description="Disease resistance R13L4/SHOC-2-like LRR" evidence="16">
    <location>
        <begin position="170"/>
        <end position="247"/>
    </location>
</feature>
<evidence type="ECO:0000256" key="8">
    <source>
        <dbReference type="ARBA" id="ARBA00022729"/>
    </source>
</evidence>
<keyword evidence="7 13" id="KW-0812">Transmembrane</keyword>
<keyword evidence="18" id="KW-1185">Reference proteome</keyword>
<dbReference type="FunFam" id="3.80.10.10:FF:000383">
    <property type="entry name" value="Leucine-rich repeat receptor protein kinase EMS1"/>
    <property type="match status" value="1"/>
</dbReference>
<evidence type="ECO:0000256" key="11">
    <source>
        <dbReference type="ARBA" id="ARBA00023136"/>
    </source>
</evidence>
<evidence type="ECO:0000256" key="5">
    <source>
        <dbReference type="ARBA" id="ARBA00022553"/>
    </source>
</evidence>
<evidence type="ECO:0000313" key="17">
    <source>
        <dbReference type="EMBL" id="KAG2303226.1"/>
    </source>
</evidence>
<dbReference type="InterPro" id="IPR052592">
    <property type="entry name" value="LRR-RLK"/>
</dbReference>
<evidence type="ECO:0000313" key="18">
    <source>
        <dbReference type="Proteomes" id="UP000886595"/>
    </source>
</evidence>
<dbReference type="InterPro" id="IPR013210">
    <property type="entry name" value="LRR_N_plant-typ"/>
</dbReference>
<organism evidence="17 18">
    <name type="scientific">Brassica carinata</name>
    <name type="common">Ethiopian mustard</name>
    <name type="synonym">Abyssinian cabbage</name>
    <dbReference type="NCBI Taxonomy" id="52824"/>
    <lineage>
        <taxon>Eukaryota</taxon>
        <taxon>Viridiplantae</taxon>
        <taxon>Streptophyta</taxon>
        <taxon>Embryophyta</taxon>
        <taxon>Tracheophyta</taxon>
        <taxon>Spermatophyta</taxon>
        <taxon>Magnoliopsida</taxon>
        <taxon>eudicotyledons</taxon>
        <taxon>Gunneridae</taxon>
        <taxon>Pentapetalae</taxon>
        <taxon>rosids</taxon>
        <taxon>malvids</taxon>
        <taxon>Brassicales</taxon>
        <taxon>Brassicaceae</taxon>
        <taxon>Brassiceae</taxon>
        <taxon>Brassica</taxon>
    </lineage>
</organism>
<keyword evidence="10 13" id="KW-1133">Transmembrane helix</keyword>
<dbReference type="Pfam" id="PF00560">
    <property type="entry name" value="LRR_1"/>
    <property type="match status" value="4"/>
</dbReference>
<evidence type="ECO:0000256" key="1">
    <source>
        <dbReference type="ARBA" id="ARBA00004236"/>
    </source>
</evidence>
<proteinExistence type="inferred from homology"/>